<dbReference type="InterPro" id="IPR009057">
    <property type="entry name" value="Homeodomain-like_sf"/>
</dbReference>
<evidence type="ECO:0000259" key="6">
    <source>
        <dbReference type="PROSITE" id="PS50977"/>
    </source>
</evidence>
<protein>
    <submittedName>
        <fullName evidence="7">TetR/AcrR family transcriptional regulator</fullName>
    </submittedName>
</protein>
<dbReference type="InterPro" id="IPR001647">
    <property type="entry name" value="HTH_TetR"/>
</dbReference>
<comment type="caution">
    <text evidence="7">The sequence shown here is derived from an EMBL/GenBank/DDBJ whole genome shotgun (WGS) entry which is preliminary data.</text>
</comment>
<feature type="domain" description="HTH tetR-type" evidence="6">
    <location>
        <begin position="29"/>
        <end position="88"/>
    </location>
</feature>
<evidence type="ECO:0000256" key="2">
    <source>
        <dbReference type="ARBA" id="ARBA00023125"/>
    </source>
</evidence>
<keyword evidence="1" id="KW-0805">Transcription regulation</keyword>
<dbReference type="PANTHER" id="PTHR30055">
    <property type="entry name" value="HTH-TYPE TRANSCRIPTIONAL REGULATOR RUTR"/>
    <property type="match status" value="1"/>
</dbReference>
<evidence type="ECO:0000313" key="8">
    <source>
        <dbReference type="Proteomes" id="UP001501251"/>
    </source>
</evidence>
<dbReference type="Gene3D" id="1.10.357.10">
    <property type="entry name" value="Tetracycline Repressor, domain 2"/>
    <property type="match status" value="1"/>
</dbReference>
<gene>
    <name evidence="7" type="ORF">GCM10022252_42440</name>
</gene>
<accession>A0ABP8B2Q3</accession>
<reference evidence="8" key="1">
    <citation type="journal article" date="2019" name="Int. J. Syst. Evol. Microbiol.">
        <title>The Global Catalogue of Microorganisms (GCM) 10K type strain sequencing project: providing services to taxonomists for standard genome sequencing and annotation.</title>
        <authorList>
            <consortium name="The Broad Institute Genomics Platform"/>
            <consortium name="The Broad Institute Genome Sequencing Center for Infectious Disease"/>
            <person name="Wu L."/>
            <person name="Ma J."/>
        </authorList>
    </citation>
    <scope>NUCLEOTIDE SEQUENCE [LARGE SCALE GENOMIC DNA]</scope>
    <source>
        <strain evidence="8">JCM 17388</strain>
    </source>
</reference>
<evidence type="ECO:0000256" key="5">
    <source>
        <dbReference type="SAM" id="MobiDB-lite"/>
    </source>
</evidence>
<name>A0ABP8B2Q3_9ACTN</name>
<evidence type="ECO:0000256" key="1">
    <source>
        <dbReference type="ARBA" id="ARBA00023015"/>
    </source>
</evidence>
<keyword evidence="3" id="KW-0804">Transcription</keyword>
<sequence>MAAEDSQMTSAVNGPAAAEAEASLRADARENRQKILAAARHLFATKGIDVPMSAIAREAEVGMATLYRRFPTRQDLLIEVFAEQFAQCAAIVEAALADPDAWRGLCTAVEGLAAMQAEDHGFSAAFVGRLPQASMVAEKLRQGVAGFQQLIHRAKNSGRLRRDFTFDDLALVLMANSGVVQNAPNSTAAASKRLVGYLLDAFRTDGTPRRPLPPPVPTDLTRVAFPSTPR</sequence>
<evidence type="ECO:0000313" key="7">
    <source>
        <dbReference type="EMBL" id="GAA4195898.1"/>
    </source>
</evidence>
<dbReference type="Pfam" id="PF00440">
    <property type="entry name" value="TetR_N"/>
    <property type="match status" value="1"/>
</dbReference>
<feature type="region of interest" description="Disordered" evidence="5">
    <location>
        <begin position="206"/>
        <end position="230"/>
    </location>
</feature>
<organism evidence="7 8">
    <name type="scientific">Streptosporangium oxazolinicum</name>
    <dbReference type="NCBI Taxonomy" id="909287"/>
    <lineage>
        <taxon>Bacteria</taxon>
        <taxon>Bacillati</taxon>
        <taxon>Actinomycetota</taxon>
        <taxon>Actinomycetes</taxon>
        <taxon>Streptosporangiales</taxon>
        <taxon>Streptosporangiaceae</taxon>
        <taxon>Streptosporangium</taxon>
    </lineage>
</organism>
<dbReference type="InterPro" id="IPR036271">
    <property type="entry name" value="Tet_transcr_reg_TetR-rel_C_sf"/>
</dbReference>
<keyword evidence="8" id="KW-1185">Reference proteome</keyword>
<evidence type="ECO:0000256" key="3">
    <source>
        <dbReference type="ARBA" id="ARBA00023163"/>
    </source>
</evidence>
<proteinExistence type="predicted"/>
<dbReference type="Proteomes" id="UP001501251">
    <property type="component" value="Unassembled WGS sequence"/>
</dbReference>
<dbReference type="PROSITE" id="PS50977">
    <property type="entry name" value="HTH_TETR_2"/>
    <property type="match status" value="1"/>
</dbReference>
<feature type="DNA-binding region" description="H-T-H motif" evidence="4">
    <location>
        <begin position="51"/>
        <end position="70"/>
    </location>
</feature>
<dbReference type="InterPro" id="IPR050109">
    <property type="entry name" value="HTH-type_TetR-like_transc_reg"/>
</dbReference>
<dbReference type="SUPFAM" id="SSF48498">
    <property type="entry name" value="Tetracyclin repressor-like, C-terminal domain"/>
    <property type="match status" value="1"/>
</dbReference>
<keyword evidence="2 4" id="KW-0238">DNA-binding</keyword>
<dbReference type="EMBL" id="BAABAQ010000007">
    <property type="protein sequence ID" value="GAA4195898.1"/>
    <property type="molecule type" value="Genomic_DNA"/>
</dbReference>
<evidence type="ECO:0000256" key="4">
    <source>
        <dbReference type="PROSITE-ProRule" id="PRU00335"/>
    </source>
</evidence>
<dbReference type="PRINTS" id="PR00455">
    <property type="entry name" value="HTHTETR"/>
</dbReference>
<dbReference type="PANTHER" id="PTHR30055:SF234">
    <property type="entry name" value="HTH-TYPE TRANSCRIPTIONAL REGULATOR BETI"/>
    <property type="match status" value="1"/>
</dbReference>
<dbReference type="SUPFAM" id="SSF46689">
    <property type="entry name" value="Homeodomain-like"/>
    <property type="match status" value="1"/>
</dbReference>